<dbReference type="Proteomes" id="UP000239590">
    <property type="component" value="Unassembled WGS sequence"/>
</dbReference>
<organism evidence="2 3">
    <name type="scientific">Siphonobacter curvatus</name>
    <dbReference type="NCBI Taxonomy" id="2094562"/>
    <lineage>
        <taxon>Bacteria</taxon>
        <taxon>Pseudomonadati</taxon>
        <taxon>Bacteroidota</taxon>
        <taxon>Cytophagia</taxon>
        <taxon>Cytophagales</taxon>
        <taxon>Cytophagaceae</taxon>
        <taxon>Siphonobacter</taxon>
    </lineage>
</organism>
<dbReference type="PROSITE" id="PS51257">
    <property type="entry name" value="PROKAR_LIPOPROTEIN"/>
    <property type="match status" value="1"/>
</dbReference>
<gene>
    <name evidence="2" type="ORF">C5O19_07405</name>
</gene>
<proteinExistence type="predicted"/>
<evidence type="ECO:0008006" key="4">
    <source>
        <dbReference type="Google" id="ProtNLM"/>
    </source>
</evidence>
<evidence type="ECO:0000256" key="1">
    <source>
        <dbReference type="SAM" id="SignalP"/>
    </source>
</evidence>
<reference evidence="3" key="1">
    <citation type="submission" date="2018-02" db="EMBL/GenBank/DDBJ databases">
        <title>Genome sequencing of Solimonas sp. HR-BB.</title>
        <authorList>
            <person name="Lee Y."/>
            <person name="Jeon C.O."/>
        </authorList>
    </citation>
    <scope>NUCLEOTIDE SEQUENCE [LARGE SCALE GENOMIC DNA]</scope>
    <source>
        <strain evidence="3">HR-U</strain>
    </source>
</reference>
<evidence type="ECO:0000313" key="3">
    <source>
        <dbReference type="Proteomes" id="UP000239590"/>
    </source>
</evidence>
<dbReference type="RefSeq" id="WP_104710978.1">
    <property type="nucleotide sequence ID" value="NZ_PTRA01000001.1"/>
</dbReference>
<dbReference type="EMBL" id="PTRA01000001">
    <property type="protein sequence ID" value="PQA59467.1"/>
    <property type="molecule type" value="Genomic_DNA"/>
</dbReference>
<keyword evidence="3" id="KW-1185">Reference proteome</keyword>
<dbReference type="AlphaFoldDB" id="A0A2S7IP22"/>
<name>A0A2S7IP22_9BACT</name>
<protein>
    <recommendedName>
        <fullName evidence="4">DUF4249 domain-containing protein</fullName>
    </recommendedName>
</protein>
<accession>A0A2S7IP22</accession>
<feature type="chain" id="PRO_5015783103" description="DUF4249 domain-containing protein" evidence="1">
    <location>
        <begin position="23"/>
        <end position="530"/>
    </location>
</feature>
<sequence length="530" mass="59109">MKKVFYRFSTLLCLSLMGISFGCENPFEGIEFQFKDPLTQATLHIQYTDANAGSRIKTPPNLQVAVVGEDARRIKNLTGGELIKPSSEGFLGLAVDPQDLPSSQDPVNVTVWAEATGYLSRLSQWQLSTPNNVTTTVPLINSSQPPTGVAASQQDHTTAAHTIQTAAINGANAQWVLPQNTALSTIDGQSARGETKTTLYYYTPQVASTYLPNNSIRSFNGIGQNGQKLPAFIFEGLVFFQLEGFTREGQLLRRTSAPTEVSVAIQPNKRLLNGQLPKEGDSIPFWMFDVTRNAWVQQAPLRLQRNAQNNQLFVKTQLSQLTHYALAETQDICEVGPTFRFQTNLSGVDILYYAKLVDATTNQTVYETYVNLNNGAQRTFSGMIQRKVKLQVFRANNYYGGDQTTPVYVSEAVDLCDTRTINAPISFERPPSKVSVQLDVICPQGRQVDEAKLPAELRVQYQIVGTDDWVDLITIYRTVRTVASNRLEIGKRYRFRATPNPAIGWPFTQKDTTLQQTLYKIDIESDTFCK</sequence>
<feature type="signal peptide" evidence="1">
    <location>
        <begin position="1"/>
        <end position="22"/>
    </location>
</feature>
<evidence type="ECO:0000313" key="2">
    <source>
        <dbReference type="EMBL" id="PQA59467.1"/>
    </source>
</evidence>
<keyword evidence="1" id="KW-0732">Signal</keyword>
<comment type="caution">
    <text evidence="2">The sequence shown here is derived from an EMBL/GenBank/DDBJ whole genome shotgun (WGS) entry which is preliminary data.</text>
</comment>
<dbReference type="OrthoDB" id="973569at2"/>